<dbReference type="PANTHER" id="PTHR33121">
    <property type="entry name" value="CYCLIC DI-GMP PHOSPHODIESTERASE PDEF"/>
    <property type="match status" value="1"/>
</dbReference>
<evidence type="ECO:0000313" key="4">
    <source>
        <dbReference type="EMBL" id="MFD1484483.1"/>
    </source>
</evidence>
<gene>
    <name evidence="4" type="ORF">ACFQ5J_04455</name>
</gene>
<sequence length="604" mass="67000">MSGGMIGVSYVTTLLFSIFLALGMTSLLYWVDDRAVTPFIVAHRTSIVRVAGLVYLGVLYALQALQYRVDPQMHVFGLHWAFLNLMLISLYVIAVRTGDWVTIIIQELCCAAYLWRYAQPLSAQVLIAYVIWVSVLCSLIVIRHTMQQRRLWDYLGMFALGITGVIGIYVSRPRVFDPWWWVREIMAYLVLGLFVQEYIRLTVAADARTAKLQRVAAYDEMTATAVFARGQTDIATMFDQAQAHHQQLVVAAIDVDHFSAFNQRYGYLAGNIVLLAIVDNLQAVLQKAAINARLYRVGGDEFTLGFLGATAEQAATIVAACLKRVATTNFPVQGGVAHLTLSAGLTITQQEDPSIGTAFARADDNLRNSKQKGGNQSAGSGVKNTGAAPVLTYFAQPIMLIDEAQPWGAELLLRQQDGDHWHLPPRFDIQVEQQIKMIARTLAKSRLTRVTINLTPAQFADTSIANALAGFANAAYGPDALIVEITTVPDLATTRRITAIYRSANIRVFIDDVGSDNSYELVQKVLPYIDGVKFAMQNLRKHEPLARIHERVLFWVDTAKKARIDFILEGVEDQADVDFASRLGIHYCQGYYFGKPALPDALVS</sequence>
<dbReference type="Gene3D" id="3.30.70.270">
    <property type="match status" value="1"/>
</dbReference>
<evidence type="ECO:0000259" key="2">
    <source>
        <dbReference type="PROSITE" id="PS50883"/>
    </source>
</evidence>
<name>A0ABW4E5U0_9LACO</name>
<keyword evidence="1" id="KW-1133">Transmembrane helix</keyword>
<dbReference type="InterPro" id="IPR029787">
    <property type="entry name" value="Nucleotide_cyclase"/>
</dbReference>
<dbReference type="CDD" id="cd01948">
    <property type="entry name" value="EAL"/>
    <property type="match status" value="1"/>
</dbReference>
<protein>
    <submittedName>
        <fullName evidence="4">EAL domain-containing protein</fullName>
    </submittedName>
</protein>
<reference evidence="5" key="1">
    <citation type="journal article" date="2019" name="Int. J. Syst. Evol. Microbiol.">
        <title>The Global Catalogue of Microorganisms (GCM) 10K type strain sequencing project: providing services to taxonomists for standard genome sequencing and annotation.</title>
        <authorList>
            <consortium name="The Broad Institute Genomics Platform"/>
            <consortium name="The Broad Institute Genome Sequencing Center for Infectious Disease"/>
            <person name="Wu L."/>
            <person name="Ma J."/>
        </authorList>
    </citation>
    <scope>NUCLEOTIDE SEQUENCE [LARGE SCALE GENOMIC DNA]</scope>
    <source>
        <strain evidence="5">CCM 8903</strain>
    </source>
</reference>
<keyword evidence="1" id="KW-0812">Transmembrane</keyword>
<evidence type="ECO:0000313" key="5">
    <source>
        <dbReference type="Proteomes" id="UP001597252"/>
    </source>
</evidence>
<feature type="transmembrane region" description="Helical" evidence="1">
    <location>
        <begin position="6"/>
        <end position="31"/>
    </location>
</feature>
<dbReference type="NCBIfam" id="TIGR00254">
    <property type="entry name" value="GGDEF"/>
    <property type="match status" value="1"/>
</dbReference>
<dbReference type="InterPro" id="IPR050706">
    <property type="entry name" value="Cyclic-di-GMP_PDE-like"/>
</dbReference>
<feature type="domain" description="EAL" evidence="2">
    <location>
        <begin position="348"/>
        <end position="604"/>
    </location>
</feature>
<dbReference type="EMBL" id="JBHTON010000009">
    <property type="protein sequence ID" value="MFD1484483.1"/>
    <property type="molecule type" value="Genomic_DNA"/>
</dbReference>
<dbReference type="SMART" id="SM00267">
    <property type="entry name" value="GGDEF"/>
    <property type="match status" value="1"/>
</dbReference>
<feature type="transmembrane region" description="Helical" evidence="1">
    <location>
        <begin position="47"/>
        <end position="67"/>
    </location>
</feature>
<dbReference type="Pfam" id="PF00990">
    <property type="entry name" value="GGDEF"/>
    <property type="match status" value="1"/>
</dbReference>
<dbReference type="PROSITE" id="PS50883">
    <property type="entry name" value="EAL"/>
    <property type="match status" value="1"/>
</dbReference>
<dbReference type="InterPro" id="IPR000160">
    <property type="entry name" value="GGDEF_dom"/>
</dbReference>
<dbReference type="PANTHER" id="PTHR33121:SF70">
    <property type="entry name" value="SIGNALING PROTEIN YKOW"/>
    <property type="match status" value="1"/>
</dbReference>
<organism evidence="4 5">
    <name type="scientific">Lacticaseibacillus baoqingensis</name>
    <dbReference type="NCBI Taxonomy" id="2486013"/>
    <lineage>
        <taxon>Bacteria</taxon>
        <taxon>Bacillati</taxon>
        <taxon>Bacillota</taxon>
        <taxon>Bacilli</taxon>
        <taxon>Lactobacillales</taxon>
        <taxon>Lactobacillaceae</taxon>
        <taxon>Lacticaseibacillus</taxon>
    </lineage>
</organism>
<feature type="transmembrane region" description="Helical" evidence="1">
    <location>
        <begin position="73"/>
        <end position="93"/>
    </location>
</feature>
<accession>A0ABW4E5U0</accession>
<dbReference type="Pfam" id="PF00563">
    <property type="entry name" value="EAL"/>
    <property type="match status" value="1"/>
</dbReference>
<keyword evidence="5" id="KW-1185">Reference proteome</keyword>
<feature type="transmembrane region" description="Helical" evidence="1">
    <location>
        <begin position="154"/>
        <end position="172"/>
    </location>
</feature>
<dbReference type="SUPFAM" id="SSF55073">
    <property type="entry name" value="Nucleotide cyclase"/>
    <property type="match status" value="1"/>
</dbReference>
<dbReference type="InterPro" id="IPR043128">
    <property type="entry name" value="Rev_trsase/Diguanyl_cyclase"/>
</dbReference>
<dbReference type="RefSeq" id="WP_125754369.1">
    <property type="nucleotide sequence ID" value="NZ_JBHTON010000009.1"/>
</dbReference>
<dbReference type="InterPro" id="IPR035919">
    <property type="entry name" value="EAL_sf"/>
</dbReference>
<dbReference type="CDD" id="cd01949">
    <property type="entry name" value="GGDEF"/>
    <property type="match status" value="1"/>
</dbReference>
<dbReference type="InterPro" id="IPR001633">
    <property type="entry name" value="EAL_dom"/>
</dbReference>
<evidence type="ECO:0000256" key="1">
    <source>
        <dbReference type="SAM" id="Phobius"/>
    </source>
</evidence>
<proteinExistence type="predicted"/>
<dbReference type="PROSITE" id="PS50887">
    <property type="entry name" value="GGDEF"/>
    <property type="match status" value="1"/>
</dbReference>
<comment type="caution">
    <text evidence="4">The sequence shown here is derived from an EMBL/GenBank/DDBJ whole genome shotgun (WGS) entry which is preliminary data.</text>
</comment>
<evidence type="ECO:0000259" key="3">
    <source>
        <dbReference type="PROSITE" id="PS50887"/>
    </source>
</evidence>
<dbReference type="Gene3D" id="3.20.20.450">
    <property type="entry name" value="EAL domain"/>
    <property type="match status" value="1"/>
</dbReference>
<keyword evidence="1" id="KW-0472">Membrane</keyword>
<dbReference type="Proteomes" id="UP001597252">
    <property type="component" value="Unassembled WGS sequence"/>
</dbReference>
<feature type="domain" description="GGDEF" evidence="3">
    <location>
        <begin position="246"/>
        <end position="382"/>
    </location>
</feature>
<dbReference type="SUPFAM" id="SSF141868">
    <property type="entry name" value="EAL domain-like"/>
    <property type="match status" value="1"/>
</dbReference>
<feature type="transmembrane region" description="Helical" evidence="1">
    <location>
        <begin position="124"/>
        <end position="142"/>
    </location>
</feature>
<dbReference type="SMART" id="SM00052">
    <property type="entry name" value="EAL"/>
    <property type="match status" value="1"/>
</dbReference>